<reference evidence="10" key="1">
    <citation type="journal article" date="2019" name="Int. J. Syst. Evol. Microbiol.">
        <title>The Global Catalogue of Microorganisms (GCM) 10K type strain sequencing project: providing services to taxonomists for standard genome sequencing and annotation.</title>
        <authorList>
            <consortium name="The Broad Institute Genomics Platform"/>
            <consortium name="The Broad Institute Genome Sequencing Center for Infectious Disease"/>
            <person name="Wu L."/>
            <person name="Ma J."/>
        </authorList>
    </citation>
    <scope>NUCLEOTIDE SEQUENCE [LARGE SCALE GENOMIC DNA]</scope>
    <source>
        <strain evidence="10">CCUG 57263</strain>
    </source>
</reference>
<dbReference type="PANTHER" id="PTHR30193">
    <property type="entry name" value="ABC TRANSPORTER PERMEASE PROTEIN"/>
    <property type="match status" value="1"/>
</dbReference>
<evidence type="ECO:0000256" key="7">
    <source>
        <dbReference type="RuleBase" id="RU363032"/>
    </source>
</evidence>
<feature type="transmembrane region" description="Helical" evidence="7">
    <location>
        <begin position="125"/>
        <end position="145"/>
    </location>
</feature>
<evidence type="ECO:0000256" key="5">
    <source>
        <dbReference type="ARBA" id="ARBA00022989"/>
    </source>
</evidence>
<evidence type="ECO:0000256" key="4">
    <source>
        <dbReference type="ARBA" id="ARBA00022692"/>
    </source>
</evidence>
<dbReference type="PROSITE" id="PS50928">
    <property type="entry name" value="ABC_TM1"/>
    <property type="match status" value="1"/>
</dbReference>
<dbReference type="EMBL" id="JBHTIU010000021">
    <property type="protein sequence ID" value="MFD0868677.1"/>
    <property type="molecule type" value="Genomic_DNA"/>
</dbReference>
<feature type="domain" description="ABC transmembrane type-1" evidence="8">
    <location>
        <begin position="88"/>
        <end position="300"/>
    </location>
</feature>
<feature type="transmembrane region" description="Helical" evidence="7">
    <location>
        <begin position="180"/>
        <end position="199"/>
    </location>
</feature>
<dbReference type="InterPro" id="IPR051393">
    <property type="entry name" value="ABC_transporter_permease"/>
</dbReference>
<dbReference type="InterPro" id="IPR035906">
    <property type="entry name" value="MetI-like_sf"/>
</dbReference>
<feature type="transmembrane region" description="Helical" evidence="7">
    <location>
        <begin position="284"/>
        <end position="303"/>
    </location>
</feature>
<comment type="caution">
    <text evidence="9">The sequence shown here is derived from an EMBL/GenBank/DDBJ whole genome shotgun (WGS) entry which is preliminary data.</text>
</comment>
<organism evidence="9 10">
    <name type="scientific">Paenibacillus residui</name>
    <dbReference type="NCBI Taxonomy" id="629724"/>
    <lineage>
        <taxon>Bacteria</taxon>
        <taxon>Bacillati</taxon>
        <taxon>Bacillota</taxon>
        <taxon>Bacilli</taxon>
        <taxon>Bacillales</taxon>
        <taxon>Paenibacillaceae</taxon>
        <taxon>Paenibacillus</taxon>
    </lineage>
</organism>
<name>A0ABW3D5Q3_9BACL</name>
<keyword evidence="4 7" id="KW-0812">Transmembrane</keyword>
<keyword evidence="5 7" id="KW-1133">Transmembrane helix</keyword>
<comment type="similarity">
    <text evidence="7">Belongs to the binding-protein-dependent transport system permease family.</text>
</comment>
<keyword evidence="2 7" id="KW-0813">Transport</keyword>
<evidence type="ECO:0000256" key="6">
    <source>
        <dbReference type="ARBA" id="ARBA00023136"/>
    </source>
</evidence>
<dbReference type="InterPro" id="IPR000515">
    <property type="entry name" value="MetI-like"/>
</dbReference>
<keyword evidence="3" id="KW-1003">Cell membrane</keyword>
<evidence type="ECO:0000259" key="8">
    <source>
        <dbReference type="PROSITE" id="PS50928"/>
    </source>
</evidence>
<evidence type="ECO:0000313" key="10">
    <source>
        <dbReference type="Proteomes" id="UP001597120"/>
    </source>
</evidence>
<feature type="transmembrane region" description="Helical" evidence="7">
    <location>
        <begin position="92"/>
        <end position="113"/>
    </location>
</feature>
<keyword evidence="6 7" id="KW-0472">Membrane</keyword>
<dbReference type="PANTHER" id="PTHR30193:SF1">
    <property type="entry name" value="ABC TRANSPORTER PERMEASE PROTEIN YESP-RELATED"/>
    <property type="match status" value="1"/>
</dbReference>
<dbReference type="CDD" id="cd06261">
    <property type="entry name" value="TM_PBP2"/>
    <property type="match status" value="1"/>
</dbReference>
<sequence length="316" mass="35835">MNEMEISAHAPERMPPGRKRNMERIREQRAFWLFISPWLIGFVCFTGGPFIASLLLSFTDYNVVLTPNFIGLGNYIKLFQDSLFYKSLRVTAYYALLNVPFSILCSLLLAVLLNRKVKGTALFRTIYYAPSIVSGVSVAFLWSWLLNPDFGIVNNVLHDVFGIQGPGWFNDSKTVVPSMVLMHLTSLGSTIVIFLASLQSLPSELYEAADIDGAGSVRKFFSITVPLISPVILFNSIIGIINSFQVFTQAFVITKGGPDWNSYFYVLYLYDTAFGQYRMGYASAQAWILFIIIFVLTMLSLWLSRRFVHYEYGDNR</sequence>
<dbReference type="Pfam" id="PF00528">
    <property type="entry name" value="BPD_transp_1"/>
    <property type="match status" value="1"/>
</dbReference>
<evidence type="ECO:0000256" key="2">
    <source>
        <dbReference type="ARBA" id="ARBA00022448"/>
    </source>
</evidence>
<evidence type="ECO:0000256" key="3">
    <source>
        <dbReference type="ARBA" id="ARBA00022475"/>
    </source>
</evidence>
<dbReference type="Gene3D" id="1.10.3720.10">
    <property type="entry name" value="MetI-like"/>
    <property type="match status" value="1"/>
</dbReference>
<accession>A0ABW3D5Q3</accession>
<feature type="transmembrane region" description="Helical" evidence="7">
    <location>
        <begin position="220"/>
        <end position="241"/>
    </location>
</feature>
<gene>
    <name evidence="9" type="ORF">ACFQ03_05910</name>
</gene>
<protein>
    <submittedName>
        <fullName evidence="9">Carbohydrate ABC transporter permease</fullName>
    </submittedName>
</protein>
<keyword evidence="10" id="KW-1185">Reference proteome</keyword>
<dbReference type="Proteomes" id="UP001597120">
    <property type="component" value="Unassembled WGS sequence"/>
</dbReference>
<comment type="subcellular location">
    <subcellularLocation>
        <location evidence="1 7">Cell membrane</location>
        <topology evidence="1 7">Multi-pass membrane protein</topology>
    </subcellularLocation>
</comment>
<evidence type="ECO:0000313" key="9">
    <source>
        <dbReference type="EMBL" id="MFD0868677.1"/>
    </source>
</evidence>
<dbReference type="SUPFAM" id="SSF161098">
    <property type="entry name" value="MetI-like"/>
    <property type="match status" value="1"/>
</dbReference>
<evidence type="ECO:0000256" key="1">
    <source>
        <dbReference type="ARBA" id="ARBA00004651"/>
    </source>
</evidence>
<proteinExistence type="inferred from homology"/>
<feature type="transmembrane region" description="Helical" evidence="7">
    <location>
        <begin position="30"/>
        <end position="58"/>
    </location>
</feature>